<reference evidence="2" key="1">
    <citation type="submission" date="2016-12" db="EMBL/GenBank/DDBJ databases">
        <authorList>
            <person name="Brunel B."/>
        </authorList>
    </citation>
    <scope>NUCLEOTIDE SEQUENCE [LARGE SCALE GENOMIC DNA]</scope>
</reference>
<proteinExistence type="predicted"/>
<evidence type="ECO:0000313" key="1">
    <source>
        <dbReference type="EMBL" id="SJM27991.1"/>
    </source>
</evidence>
<sequence length="38" mass="4337">MHVVIAKPLHTFARHALEGITRRFKALERALRVQDAAL</sequence>
<gene>
    <name evidence="1" type="ORF">BQ8482_100187</name>
</gene>
<accession>A0A2P9AA46</accession>
<organism evidence="1 2">
    <name type="scientific">Mesorhizobium delmotii</name>
    <dbReference type="NCBI Taxonomy" id="1631247"/>
    <lineage>
        <taxon>Bacteria</taxon>
        <taxon>Pseudomonadati</taxon>
        <taxon>Pseudomonadota</taxon>
        <taxon>Alphaproteobacteria</taxon>
        <taxon>Hyphomicrobiales</taxon>
        <taxon>Phyllobacteriaceae</taxon>
        <taxon>Mesorhizobium</taxon>
    </lineage>
</organism>
<keyword evidence="2" id="KW-1185">Reference proteome</keyword>
<dbReference type="EMBL" id="FUIG01000002">
    <property type="protein sequence ID" value="SJM27991.1"/>
    <property type="molecule type" value="Genomic_DNA"/>
</dbReference>
<protein>
    <submittedName>
        <fullName evidence="1">Uncharacterized protein</fullName>
    </submittedName>
</protein>
<evidence type="ECO:0000313" key="2">
    <source>
        <dbReference type="Proteomes" id="UP000245698"/>
    </source>
</evidence>
<dbReference type="Proteomes" id="UP000245698">
    <property type="component" value="Unassembled WGS sequence"/>
</dbReference>
<dbReference type="AlphaFoldDB" id="A0A2P9AA46"/>
<name>A0A2P9AA46_9HYPH</name>